<name>A0ACB9CD42_9ASTR</name>
<protein>
    <submittedName>
        <fullName evidence="1">Uncharacterized protein</fullName>
    </submittedName>
</protein>
<accession>A0ACB9CD42</accession>
<comment type="caution">
    <text evidence="1">The sequence shown here is derived from an EMBL/GenBank/DDBJ whole genome shotgun (WGS) entry which is preliminary data.</text>
</comment>
<organism evidence="1 2">
    <name type="scientific">Smallanthus sonchifolius</name>
    <dbReference type="NCBI Taxonomy" id="185202"/>
    <lineage>
        <taxon>Eukaryota</taxon>
        <taxon>Viridiplantae</taxon>
        <taxon>Streptophyta</taxon>
        <taxon>Embryophyta</taxon>
        <taxon>Tracheophyta</taxon>
        <taxon>Spermatophyta</taxon>
        <taxon>Magnoliopsida</taxon>
        <taxon>eudicotyledons</taxon>
        <taxon>Gunneridae</taxon>
        <taxon>Pentapetalae</taxon>
        <taxon>asterids</taxon>
        <taxon>campanulids</taxon>
        <taxon>Asterales</taxon>
        <taxon>Asteraceae</taxon>
        <taxon>Asteroideae</taxon>
        <taxon>Heliantheae alliance</taxon>
        <taxon>Millerieae</taxon>
        <taxon>Smallanthus</taxon>
    </lineage>
</organism>
<proteinExistence type="predicted"/>
<dbReference type="Proteomes" id="UP001056120">
    <property type="component" value="Linkage Group LG21"/>
</dbReference>
<evidence type="ECO:0000313" key="1">
    <source>
        <dbReference type="EMBL" id="KAI3732163.1"/>
    </source>
</evidence>
<reference evidence="2" key="1">
    <citation type="journal article" date="2022" name="Mol. Ecol. Resour.">
        <title>The genomes of chicory, endive, great burdock and yacon provide insights into Asteraceae palaeo-polyploidization history and plant inulin production.</title>
        <authorList>
            <person name="Fan W."/>
            <person name="Wang S."/>
            <person name="Wang H."/>
            <person name="Wang A."/>
            <person name="Jiang F."/>
            <person name="Liu H."/>
            <person name="Zhao H."/>
            <person name="Xu D."/>
            <person name="Zhang Y."/>
        </authorList>
    </citation>
    <scope>NUCLEOTIDE SEQUENCE [LARGE SCALE GENOMIC DNA]</scope>
    <source>
        <strain evidence="2">cv. Yunnan</strain>
    </source>
</reference>
<keyword evidence="2" id="KW-1185">Reference proteome</keyword>
<sequence>MDDSEDLKINSELYEALMKKDDDKVLDICAHIPKGPLHTVTIHDDTVIHIAAYHKKNDLVLALLNMVPSCDSHRLTWQNSSGSTILHETGTNNKTVSAAREMLRRAPMLLSVTNKERETALFYAARHGKTKIFRFLHGEVTRTYQGPDLKTFLVRDDKSTILHLAILSGNYWMAHEIAVKHKYLIHEKDEDKMTPLQLLSCRNLDVCLTNFFVRMIYNLIDENLEDTSWMLSPLKKIRKKKFTCEWGAKLVKLLVKQDTSWENTESRLAKQKVKFHQYGKSSSKAQQDEIATYECATRLPDTPLLLATRHGCTPIVKEILEQYPQAIEHIDKDGRNILHIAILYRNDEVYDFVVDRKYAKERLRGKIDNDANTLLHMVGEEMEDVDSDLKGPALVLQENMQMFKKVKTLCTSLDQIKLNSRSMTAEQLFNENNNVRRKEAKEWMIESAKNYTVVAVLIATVAFAAEYTVPGGPNPETGEPILKKKALFKFFTIADAMSLSAALTSVIMFLNIITSSYRFKDFEKSLVRKLKVGMAMLMLSVAMLMVAFAATLILTISSGQKWTDITLYAVSFFPVIIFIFTYLNIQNIKFSAMFGRPRRMWKTMLSLFEYSKPKPAVWYSGRENPSAHHPPTLKFAKRVAIVELGAIQVHKDSSDVKDLKEQITNLKATLAKKEGDQESVHDKVSGSAGGKLSSRSPPNLQQVDSYDEPKNHRKLRVDVGNAED</sequence>
<dbReference type="EMBL" id="CM042038">
    <property type="protein sequence ID" value="KAI3732163.1"/>
    <property type="molecule type" value="Genomic_DNA"/>
</dbReference>
<reference evidence="1 2" key="2">
    <citation type="journal article" date="2022" name="Mol. Ecol. Resour.">
        <title>The genomes of chicory, endive, great burdock and yacon provide insights into Asteraceae paleo-polyploidization history and plant inulin production.</title>
        <authorList>
            <person name="Fan W."/>
            <person name="Wang S."/>
            <person name="Wang H."/>
            <person name="Wang A."/>
            <person name="Jiang F."/>
            <person name="Liu H."/>
            <person name="Zhao H."/>
            <person name="Xu D."/>
            <person name="Zhang Y."/>
        </authorList>
    </citation>
    <scope>NUCLEOTIDE SEQUENCE [LARGE SCALE GENOMIC DNA]</scope>
    <source>
        <strain evidence="2">cv. Yunnan</strain>
        <tissue evidence="1">Leaves</tissue>
    </source>
</reference>
<gene>
    <name evidence="1" type="ORF">L1987_63362</name>
</gene>
<evidence type="ECO:0000313" key="2">
    <source>
        <dbReference type="Proteomes" id="UP001056120"/>
    </source>
</evidence>